<gene>
    <name evidence="2" type="ORF">AVEN_22702_1</name>
    <name evidence="1" type="ORF">AVEN_80171_1</name>
</gene>
<proteinExistence type="predicted"/>
<protein>
    <submittedName>
        <fullName evidence="2">Uncharacterized protein</fullName>
    </submittedName>
</protein>
<dbReference type="EMBL" id="BGPR01023582">
    <property type="protein sequence ID" value="GBN90868.1"/>
    <property type="molecule type" value="Genomic_DNA"/>
</dbReference>
<organism evidence="2 3">
    <name type="scientific">Araneus ventricosus</name>
    <name type="common">Orbweaver spider</name>
    <name type="synonym">Epeira ventricosa</name>
    <dbReference type="NCBI Taxonomy" id="182803"/>
    <lineage>
        <taxon>Eukaryota</taxon>
        <taxon>Metazoa</taxon>
        <taxon>Ecdysozoa</taxon>
        <taxon>Arthropoda</taxon>
        <taxon>Chelicerata</taxon>
        <taxon>Arachnida</taxon>
        <taxon>Araneae</taxon>
        <taxon>Araneomorphae</taxon>
        <taxon>Entelegynae</taxon>
        <taxon>Araneoidea</taxon>
        <taxon>Araneidae</taxon>
        <taxon>Araneus</taxon>
    </lineage>
</organism>
<dbReference type="Proteomes" id="UP000499080">
    <property type="component" value="Unassembled WGS sequence"/>
</dbReference>
<dbReference type="AlphaFoldDB" id="A0A4Y2SR90"/>
<dbReference type="EMBL" id="BGPR01023576">
    <property type="protein sequence ID" value="GBN90856.1"/>
    <property type="molecule type" value="Genomic_DNA"/>
</dbReference>
<keyword evidence="3" id="KW-1185">Reference proteome</keyword>
<evidence type="ECO:0000313" key="2">
    <source>
        <dbReference type="EMBL" id="GBN90868.1"/>
    </source>
</evidence>
<sequence>MDLVQFNLNSGSVGTQKLLFGTDLVILNHGQMTWMTAMLGTPSLRFCTTPVGGHMTHAKFGLYYAHRHGRSSVESGFEPRTLQSQDLITKTLRENKFIIFIFWMYS</sequence>
<accession>A0A4Y2SR90</accession>
<evidence type="ECO:0000313" key="3">
    <source>
        <dbReference type="Proteomes" id="UP000499080"/>
    </source>
</evidence>
<name>A0A4Y2SR90_ARAVE</name>
<evidence type="ECO:0000313" key="1">
    <source>
        <dbReference type="EMBL" id="GBN90856.1"/>
    </source>
</evidence>
<reference evidence="2 3" key="1">
    <citation type="journal article" date="2019" name="Sci. Rep.">
        <title>Orb-weaving spider Araneus ventricosus genome elucidates the spidroin gene catalogue.</title>
        <authorList>
            <person name="Kono N."/>
            <person name="Nakamura H."/>
            <person name="Ohtoshi R."/>
            <person name="Moran D.A.P."/>
            <person name="Shinohara A."/>
            <person name="Yoshida Y."/>
            <person name="Fujiwara M."/>
            <person name="Mori M."/>
            <person name="Tomita M."/>
            <person name="Arakawa K."/>
        </authorList>
    </citation>
    <scope>NUCLEOTIDE SEQUENCE [LARGE SCALE GENOMIC DNA]</scope>
</reference>
<comment type="caution">
    <text evidence="2">The sequence shown here is derived from an EMBL/GenBank/DDBJ whole genome shotgun (WGS) entry which is preliminary data.</text>
</comment>